<evidence type="ECO:0000313" key="2">
    <source>
        <dbReference type="Proteomes" id="UP001241377"/>
    </source>
</evidence>
<proteinExistence type="predicted"/>
<protein>
    <submittedName>
        <fullName evidence="1">Uncharacterized protein</fullName>
    </submittedName>
</protein>
<name>A0ACC2V9A4_9TREE</name>
<comment type="caution">
    <text evidence="1">The sequence shown here is derived from an EMBL/GenBank/DDBJ whole genome shotgun (WGS) entry which is preliminary data.</text>
</comment>
<sequence>MSPFTIWNENKLAGPSDLRKAFDELTEPLISTFLPGGARSRVSELGSTCLEAAAEFEGYLRPLWGIVPYQYGGGNFGHWDLYRRGLVNGTNPHHKEFWGYPNDYDQLLVDLAAIGFALCFVPEHIWEPLNENEKLGVGDYLLKARSKTYCHNNWKFFRVIVDLGLDSVGVKYDKRGTTNYLEDLDLLYLGDGWYGDGKPHRIDNYNALAFHFYGLIYTIVMKDKDPERCNNYLERATLFAQQYIHWFDDNGACIPYGRSLIYRFATSGFWGLLPLALDPQKEPEIPWGVMKSLYLKSLQWWSTQPINEFGTNFLSLGYSYPNGYMMERYNSPQSPYWSFKGFSGLMLSEDHPFWKSEPVELNWYFTQNNTKLLSVAGMSISHSPGNTIALINGPWHDEYQNEKYTKFAYSTRFGFGVVSNSRTFQLAHLDNSLGFSFNNQDFLVRQNYRAFVSNNLLKSEWIPTEGITVESWIIPKELYHIRIHYIENQTSSIVNTREGGFAISVNKKNSVKQVAEENVATASTEDDFSEIVDLGNNREALVCTPEPNTNILSSKVLLPELVGRIGANSKVKYACLVFGQSVKVQKPDMKVELPLDAELTKLLQKAERVCCNELE</sequence>
<accession>A0ACC2V9A4</accession>
<dbReference type="EMBL" id="JASBWR010000104">
    <property type="protein sequence ID" value="KAJ9095147.1"/>
    <property type="molecule type" value="Genomic_DNA"/>
</dbReference>
<reference evidence="1" key="1">
    <citation type="submission" date="2023-04" db="EMBL/GenBank/DDBJ databases">
        <title>Draft Genome sequencing of Naganishia species isolated from polar environments using Oxford Nanopore Technology.</title>
        <authorList>
            <person name="Leo P."/>
            <person name="Venkateswaran K."/>
        </authorList>
    </citation>
    <scope>NUCLEOTIDE SEQUENCE</scope>
    <source>
        <strain evidence="1">MNA-CCFEE 5261</strain>
    </source>
</reference>
<dbReference type="Proteomes" id="UP001241377">
    <property type="component" value="Unassembled WGS sequence"/>
</dbReference>
<organism evidence="1 2">
    <name type="scientific">Naganishia cerealis</name>
    <dbReference type="NCBI Taxonomy" id="610337"/>
    <lineage>
        <taxon>Eukaryota</taxon>
        <taxon>Fungi</taxon>
        <taxon>Dikarya</taxon>
        <taxon>Basidiomycota</taxon>
        <taxon>Agaricomycotina</taxon>
        <taxon>Tremellomycetes</taxon>
        <taxon>Filobasidiales</taxon>
        <taxon>Filobasidiaceae</taxon>
        <taxon>Naganishia</taxon>
    </lineage>
</organism>
<evidence type="ECO:0000313" key="1">
    <source>
        <dbReference type="EMBL" id="KAJ9095147.1"/>
    </source>
</evidence>
<keyword evidence="2" id="KW-1185">Reference proteome</keyword>
<gene>
    <name evidence="1" type="ORF">QFC19_007715</name>
</gene>